<dbReference type="CDD" id="cd00110">
    <property type="entry name" value="LamG"/>
    <property type="match status" value="3"/>
</dbReference>
<dbReference type="PROSITE" id="PS50025">
    <property type="entry name" value="LAM_G_DOMAIN"/>
    <property type="match status" value="3"/>
</dbReference>
<feature type="domain" description="EGF-like" evidence="8">
    <location>
        <begin position="763"/>
        <end position="799"/>
    </location>
</feature>
<evidence type="ECO:0000259" key="8">
    <source>
        <dbReference type="PROSITE" id="PS50026"/>
    </source>
</evidence>
<dbReference type="InParanoid" id="I3JX93"/>
<evidence type="ECO:0000313" key="10">
    <source>
        <dbReference type="Proteomes" id="UP000005207"/>
    </source>
</evidence>
<dbReference type="FunFam" id="2.10.25.10:FF:000472">
    <property type="entry name" value="Uncharacterized protein, isoform A"/>
    <property type="match status" value="1"/>
</dbReference>
<feature type="disulfide bond" evidence="6">
    <location>
        <begin position="805"/>
        <end position="815"/>
    </location>
</feature>
<dbReference type="GO" id="GO:0007157">
    <property type="term" value="P:heterophilic cell-cell adhesion via plasma membrane cell adhesion molecules"/>
    <property type="evidence" value="ECO:0007669"/>
    <property type="project" value="TreeGrafter"/>
</dbReference>
<dbReference type="OMA" id="SQGFECL"/>
<reference evidence="9" key="2">
    <citation type="submission" date="2025-08" db="UniProtKB">
        <authorList>
            <consortium name="Ensembl"/>
        </authorList>
    </citation>
    <scope>IDENTIFICATION</scope>
</reference>
<dbReference type="Pfam" id="PF12661">
    <property type="entry name" value="hEGF"/>
    <property type="match status" value="2"/>
</dbReference>
<proteinExistence type="predicted"/>
<dbReference type="InterPro" id="IPR013320">
    <property type="entry name" value="ConA-like_dom_sf"/>
</dbReference>
<evidence type="ECO:0000256" key="6">
    <source>
        <dbReference type="PROSITE-ProRule" id="PRU00076"/>
    </source>
</evidence>
<feature type="domain" description="Laminin G" evidence="7">
    <location>
        <begin position="336"/>
        <end position="508"/>
    </location>
</feature>
<dbReference type="PROSITE" id="PS00022">
    <property type="entry name" value="EGF_1"/>
    <property type="match status" value="8"/>
</dbReference>
<dbReference type="PROSITE" id="PS01186">
    <property type="entry name" value="EGF_2"/>
    <property type="match status" value="4"/>
</dbReference>
<feature type="disulfide bond" evidence="6">
    <location>
        <begin position="88"/>
        <end position="97"/>
    </location>
</feature>
<evidence type="ECO:0000256" key="2">
    <source>
        <dbReference type="ARBA" id="ARBA00022729"/>
    </source>
</evidence>
<feature type="disulfide bond" evidence="6">
    <location>
        <begin position="320"/>
        <end position="329"/>
    </location>
</feature>
<dbReference type="HOGENOM" id="CLU_016919_0_0_1"/>
<dbReference type="Gene3D" id="2.60.120.200">
    <property type="match status" value="3"/>
</dbReference>
<feature type="domain" description="EGF-like" evidence="8">
    <location>
        <begin position="58"/>
        <end position="98"/>
    </location>
</feature>
<dbReference type="PROSITE" id="PS01187">
    <property type="entry name" value="EGF_CA"/>
    <property type="match status" value="1"/>
</dbReference>
<keyword evidence="3" id="KW-0677">Repeat</keyword>
<dbReference type="GO" id="GO:0005886">
    <property type="term" value="C:plasma membrane"/>
    <property type="evidence" value="ECO:0007669"/>
    <property type="project" value="TreeGrafter"/>
</dbReference>
<dbReference type="PANTHER" id="PTHR24049:SF22">
    <property type="entry name" value="DROSOPHILA CRUMBS HOMOLOG"/>
    <property type="match status" value="1"/>
</dbReference>
<feature type="disulfide bond" evidence="6">
    <location>
        <begin position="921"/>
        <end position="930"/>
    </location>
</feature>
<dbReference type="PROSITE" id="PS50026">
    <property type="entry name" value="EGF_3"/>
    <property type="match status" value="9"/>
</dbReference>
<dbReference type="eggNOG" id="KOG1217">
    <property type="taxonomic scope" value="Eukaryota"/>
</dbReference>
<evidence type="ECO:0000256" key="4">
    <source>
        <dbReference type="ARBA" id="ARBA00023157"/>
    </source>
</evidence>
<dbReference type="AlphaFoldDB" id="I3JX93"/>
<keyword evidence="4 6" id="KW-1015">Disulfide bond</keyword>
<dbReference type="SMART" id="SM00181">
    <property type="entry name" value="EGF"/>
    <property type="match status" value="9"/>
</dbReference>
<dbReference type="GO" id="GO:0045197">
    <property type="term" value="P:establishment or maintenance of epithelial cell apical/basal polarity"/>
    <property type="evidence" value="ECO:0007669"/>
    <property type="project" value="TreeGrafter"/>
</dbReference>
<feature type="domain" description="Laminin G" evidence="7">
    <location>
        <begin position="100"/>
        <end position="291"/>
    </location>
</feature>
<dbReference type="InterPro" id="IPR051022">
    <property type="entry name" value="Notch_Cell-Fate_Det"/>
</dbReference>
<feature type="disulfide bond" evidence="6">
    <location>
        <begin position="864"/>
        <end position="873"/>
    </location>
</feature>
<dbReference type="SMART" id="SM00179">
    <property type="entry name" value="EGF_CA"/>
    <property type="match status" value="8"/>
</dbReference>
<name>I3JX93_ORENI</name>
<dbReference type="InterPro" id="IPR001881">
    <property type="entry name" value="EGF-like_Ca-bd_dom"/>
</dbReference>
<dbReference type="Pfam" id="PF00008">
    <property type="entry name" value="EGF"/>
    <property type="match status" value="5"/>
</dbReference>
<dbReference type="Pfam" id="PF02210">
    <property type="entry name" value="Laminin_G_2"/>
    <property type="match status" value="3"/>
</dbReference>
<feature type="disulfide bond" evidence="6">
    <location>
        <begin position="536"/>
        <end position="545"/>
    </location>
</feature>
<dbReference type="GeneTree" id="ENSGT00940000155152"/>
<keyword evidence="2" id="KW-0732">Signal</keyword>
<dbReference type="FunFam" id="2.10.25.10:FF:000282">
    <property type="entry name" value="Crumbs cell polarity complex component 2"/>
    <property type="match status" value="1"/>
</dbReference>
<feature type="domain" description="EGF-like" evidence="8">
    <location>
        <begin position="14"/>
        <end position="56"/>
    </location>
</feature>
<feature type="domain" description="Laminin G" evidence="7">
    <location>
        <begin position="574"/>
        <end position="761"/>
    </location>
</feature>
<dbReference type="Ensembl" id="ENSONIT00000013498.2">
    <property type="protein sequence ID" value="ENSONIP00000013488.2"/>
    <property type="gene ID" value="ENSONIG00000010727.2"/>
</dbReference>
<feature type="domain" description="EGF-like" evidence="8">
    <location>
        <begin position="801"/>
        <end position="836"/>
    </location>
</feature>
<dbReference type="GO" id="GO:0060218">
    <property type="term" value="P:hematopoietic stem cell differentiation"/>
    <property type="evidence" value="ECO:0007669"/>
    <property type="project" value="UniProtKB-ARBA"/>
</dbReference>
<dbReference type="InterPro" id="IPR013032">
    <property type="entry name" value="EGF-like_CS"/>
</dbReference>
<dbReference type="Gene3D" id="2.10.25.10">
    <property type="entry name" value="Laminin"/>
    <property type="match status" value="9"/>
</dbReference>
<evidence type="ECO:0000313" key="9">
    <source>
        <dbReference type="Ensembl" id="ENSONIP00000013488.2"/>
    </source>
</evidence>
<dbReference type="InterPro" id="IPR001791">
    <property type="entry name" value="Laminin_G"/>
</dbReference>
<dbReference type="PANTHER" id="PTHR24049">
    <property type="entry name" value="CRUMBS FAMILY MEMBER"/>
    <property type="match status" value="1"/>
</dbReference>
<feature type="disulfide bond" evidence="6">
    <location>
        <begin position="789"/>
        <end position="798"/>
    </location>
</feature>
<dbReference type="FunFam" id="2.60.120.200:FF:000055">
    <property type="entry name" value="Crumbs cell polarity complex component 1"/>
    <property type="match status" value="1"/>
</dbReference>
<evidence type="ECO:0000256" key="3">
    <source>
        <dbReference type="ARBA" id="ARBA00022737"/>
    </source>
</evidence>
<dbReference type="STRING" id="8128.ENSONIP00000013488"/>
<evidence type="ECO:0000256" key="5">
    <source>
        <dbReference type="ARBA" id="ARBA00023180"/>
    </source>
</evidence>
<dbReference type="SUPFAM" id="SSF49899">
    <property type="entry name" value="Concanavalin A-like lectins/glucanases"/>
    <property type="match status" value="3"/>
</dbReference>
<dbReference type="SUPFAM" id="SSF57196">
    <property type="entry name" value="EGF/Laminin"/>
    <property type="match status" value="6"/>
</dbReference>
<feature type="disulfide bond" evidence="6">
    <location>
        <begin position="826"/>
        <end position="835"/>
    </location>
</feature>
<keyword evidence="1 6" id="KW-0245">EGF-like domain</keyword>
<reference evidence="10" key="1">
    <citation type="submission" date="2012-01" db="EMBL/GenBank/DDBJ databases">
        <title>The Genome Sequence of Oreochromis niloticus (Nile Tilapia).</title>
        <authorList>
            <consortium name="Broad Institute Genome Assembly Team"/>
            <consortium name="Broad Institute Sequencing Platform"/>
            <person name="Di Palma F."/>
            <person name="Johnson J."/>
            <person name="Lander E.S."/>
            <person name="Lindblad-Toh K."/>
        </authorList>
    </citation>
    <scope>NUCLEOTIDE SEQUENCE [LARGE SCALE GENOMIC DNA]</scope>
</reference>
<keyword evidence="5" id="KW-0325">Glycoprotein</keyword>
<dbReference type="InterPro" id="IPR000152">
    <property type="entry name" value="EGF-type_Asp/Asn_hydroxyl_site"/>
</dbReference>
<dbReference type="GO" id="GO:0005509">
    <property type="term" value="F:calcium ion binding"/>
    <property type="evidence" value="ECO:0007669"/>
    <property type="project" value="InterPro"/>
</dbReference>
<dbReference type="InterPro" id="IPR000742">
    <property type="entry name" value="EGF"/>
</dbReference>
<evidence type="ECO:0000256" key="1">
    <source>
        <dbReference type="ARBA" id="ARBA00022536"/>
    </source>
</evidence>
<feature type="domain" description="EGF-like" evidence="8">
    <location>
        <begin position="893"/>
        <end position="931"/>
    </location>
</feature>
<dbReference type="CDD" id="cd00054">
    <property type="entry name" value="EGF_CA"/>
    <property type="match status" value="6"/>
</dbReference>
<dbReference type="GO" id="GO:0045597">
    <property type="term" value="P:positive regulation of cell differentiation"/>
    <property type="evidence" value="ECO:0007669"/>
    <property type="project" value="UniProtKB-ARBA"/>
</dbReference>
<keyword evidence="10" id="KW-1185">Reference proteome</keyword>
<dbReference type="GO" id="GO:0032991">
    <property type="term" value="C:protein-containing complex"/>
    <property type="evidence" value="ECO:0007669"/>
    <property type="project" value="TreeGrafter"/>
</dbReference>
<organism evidence="9 10">
    <name type="scientific">Oreochromis niloticus</name>
    <name type="common">Nile tilapia</name>
    <name type="synonym">Tilapia nilotica</name>
    <dbReference type="NCBI Taxonomy" id="8128"/>
    <lineage>
        <taxon>Eukaryota</taxon>
        <taxon>Metazoa</taxon>
        <taxon>Chordata</taxon>
        <taxon>Craniata</taxon>
        <taxon>Vertebrata</taxon>
        <taxon>Euteleostomi</taxon>
        <taxon>Actinopterygii</taxon>
        <taxon>Neopterygii</taxon>
        <taxon>Teleostei</taxon>
        <taxon>Neoteleostei</taxon>
        <taxon>Acanthomorphata</taxon>
        <taxon>Ovalentaria</taxon>
        <taxon>Cichlomorphae</taxon>
        <taxon>Cichliformes</taxon>
        <taxon>Cichlidae</taxon>
        <taxon>African cichlids</taxon>
        <taxon>Pseudocrenilabrinae</taxon>
        <taxon>Oreochromini</taxon>
        <taxon>Oreochromis</taxon>
    </lineage>
</organism>
<reference evidence="9" key="3">
    <citation type="submission" date="2025-09" db="UniProtKB">
        <authorList>
            <consortium name="Ensembl"/>
        </authorList>
    </citation>
    <scope>IDENTIFICATION</scope>
</reference>
<feature type="disulfide bond" evidence="6">
    <location>
        <begin position="959"/>
        <end position="968"/>
    </location>
</feature>
<dbReference type="Proteomes" id="UP000005207">
    <property type="component" value="Linkage group LG18"/>
</dbReference>
<dbReference type="SMART" id="SM00282">
    <property type="entry name" value="LamG"/>
    <property type="match status" value="3"/>
</dbReference>
<feature type="domain" description="EGF-like" evidence="8">
    <location>
        <begin position="838"/>
        <end position="874"/>
    </location>
</feature>
<dbReference type="InterPro" id="IPR018097">
    <property type="entry name" value="EGF_Ca-bd_CS"/>
</dbReference>
<sequence>MLWLLCADTVSSEVNSGCEQQPCQNGGVCESHNGGFRCLCSSQSQSGQLYGGQNCTVALTGCNENQCENGGVCSPLFVNDHHSYTCICPAGFTGPKCQTPTVFSFESRGYMYIETLLLDQEAPLNVTFSFRTDQPVGTLLQRRVDDLLFSIELMHGHLCLLSLRGQGSSTLVQELPGYLSDSKWHTVEASLGGVVSLIRLLCTEGSCTRESNAEVQLLEQASSLPEPGAVRHSLFIGATSGNWTLGRAVDEADYPPAFLGCFRDVFVDSRLLLPVIAPEGSRIQANITVGCSDKDKCDDSPCQNRGRCVSQGWRGYLCECHRPYEGNNCAEEYITARFGNKDLESYAVFSLDDDPGDTVIISMFIRTRQSSGLLLIMTNSTSQYLRLWLEAGMIKVQVNNFETLVGRAVINDGHFHLVTLKLEGVVATLFQSAQSQGSMPIRLIQVHPGDMVYVGGLPDSRASASFGGYFKGCIQDLRINNKRLQFYQISTPVESYNLEQLISVAEGCSSDNACAVNPCLNGGVCYSMWDDFICNCPPNTAGRRCEEVKWCELSPCPAAATCQPLSQGFECLSNVTFRLGSSIPQYRSNGKIKRSLTSVSLSFRSRRLAATLLHAHKDSNYLTVSLLNSHVVMDLQVGGDKDNVSIQSQTQFSDGKWHTVKLSLETQASTSSWIMIVDGGKEAISVSKTAVGDLEFLSKEVDIFLGGLSLDAGVDLSGCLGPVEIGGLLLPFHPDTELNLPRPQEEQFLRINSNAPLLYGCWGASVCTPNPCRNEGVCEDLFDLHQCTCSSEWTGHLCQDSTDPCISGPCLYGNCVSLPGGYKCVCEQGYSGEQCEVEVDMCEKSNCSHGATCLKGFQTYSCLCPQNMTGQYCDEKLPEIPWYIETNPLPQLPVSTCTGTRWNYSCFNGGNCAEAEDACYCLPGFTGQWCEKDVDECASDPCMNGGFCVNYVNSFECVCDMNYSGIHCQIDVSDFYLYLFLGLWQNLFQLVSYLVIRLDDEPEIEPSSMWRVSFISSCGNIHVHGHYEQIYLLT</sequence>
<feature type="domain" description="EGF-like" evidence="8">
    <location>
        <begin position="293"/>
        <end position="330"/>
    </location>
</feature>
<feature type="domain" description="EGF-like" evidence="8">
    <location>
        <begin position="510"/>
        <end position="546"/>
    </location>
</feature>
<accession>I3JX93</accession>
<feature type="domain" description="EGF-like" evidence="8">
    <location>
        <begin position="933"/>
        <end position="969"/>
    </location>
</feature>
<protein>
    <submittedName>
        <fullName evidence="9">Crumbs cell polarity complex component 1</fullName>
    </submittedName>
</protein>
<gene>
    <name evidence="9" type="primary">CRB1</name>
</gene>
<comment type="caution">
    <text evidence="6">Lacks conserved residue(s) required for the propagation of feature annotation.</text>
</comment>
<dbReference type="GO" id="GO:1901222">
    <property type="term" value="P:regulation of non-canonical NF-kappaB signal transduction"/>
    <property type="evidence" value="ECO:0007669"/>
    <property type="project" value="UniProtKB-ARBA"/>
</dbReference>
<evidence type="ECO:0000259" key="7">
    <source>
        <dbReference type="PROSITE" id="PS50025"/>
    </source>
</evidence>
<dbReference type="PROSITE" id="PS00010">
    <property type="entry name" value="ASX_HYDROXYL"/>
    <property type="match status" value="1"/>
</dbReference>